<feature type="transmembrane region" description="Helical" evidence="1">
    <location>
        <begin position="20"/>
        <end position="38"/>
    </location>
</feature>
<protein>
    <submittedName>
        <fullName evidence="2">Uncharacterized protein</fullName>
    </submittedName>
</protein>
<evidence type="ECO:0000256" key="1">
    <source>
        <dbReference type="SAM" id="Phobius"/>
    </source>
</evidence>
<keyword evidence="1" id="KW-0472">Membrane</keyword>
<dbReference type="AlphaFoldDB" id="A0A0F9LG39"/>
<organism evidence="2">
    <name type="scientific">marine sediment metagenome</name>
    <dbReference type="NCBI Taxonomy" id="412755"/>
    <lineage>
        <taxon>unclassified sequences</taxon>
        <taxon>metagenomes</taxon>
        <taxon>ecological metagenomes</taxon>
    </lineage>
</organism>
<comment type="caution">
    <text evidence="2">The sequence shown here is derived from an EMBL/GenBank/DDBJ whole genome shotgun (WGS) entry which is preliminary data.</text>
</comment>
<accession>A0A0F9LG39</accession>
<keyword evidence="1" id="KW-0812">Transmembrane</keyword>
<gene>
    <name evidence="2" type="ORF">LCGC14_1584630</name>
</gene>
<reference evidence="2" key="1">
    <citation type="journal article" date="2015" name="Nature">
        <title>Complex archaea that bridge the gap between prokaryotes and eukaryotes.</title>
        <authorList>
            <person name="Spang A."/>
            <person name="Saw J.H."/>
            <person name="Jorgensen S.L."/>
            <person name="Zaremba-Niedzwiedzka K."/>
            <person name="Martijn J."/>
            <person name="Lind A.E."/>
            <person name="van Eijk R."/>
            <person name="Schleper C."/>
            <person name="Guy L."/>
            <person name="Ettema T.J."/>
        </authorList>
    </citation>
    <scope>NUCLEOTIDE SEQUENCE</scope>
</reference>
<keyword evidence="1" id="KW-1133">Transmembrane helix</keyword>
<evidence type="ECO:0000313" key="2">
    <source>
        <dbReference type="EMBL" id="KKM26450.1"/>
    </source>
</evidence>
<dbReference type="EMBL" id="LAZR01012508">
    <property type="protein sequence ID" value="KKM26450.1"/>
    <property type="molecule type" value="Genomic_DNA"/>
</dbReference>
<proteinExistence type="predicted"/>
<sequence>MGVLEWTFFLSYNLPPPGSLSPHPIVLLALAAMWYAIYRLPMP</sequence>
<name>A0A0F9LG39_9ZZZZ</name>